<proteinExistence type="predicted"/>
<dbReference type="EMBL" id="JABSTV010001252">
    <property type="protein sequence ID" value="KAH7947666.1"/>
    <property type="molecule type" value="Genomic_DNA"/>
</dbReference>
<name>A0A9D4PPB0_RHISA</name>
<dbReference type="Proteomes" id="UP000821837">
    <property type="component" value="Chromosome 6"/>
</dbReference>
<evidence type="ECO:0000256" key="1">
    <source>
        <dbReference type="SAM" id="MobiDB-lite"/>
    </source>
</evidence>
<keyword evidence="3" id="KW-1185">Reference proteome</keyword>
<sequence length="96" mass="10338">MCVLKASSSYRVYTRVPSTSLGHAPVLVSNLEASPVATHGAARAVPEPGPRPALFRHPGYVTVLMCCRGRAKVSRKPDHVDSSDPPPHRNTAARRL</sequence>
<accession>A0A9D4PPB0</accession>
<reference evidence="2" key="1">
    <citation type="journal article" date="2020" name="Cell">
        <title>Large-Scale Comparative Analyses of Tick Genomes Elucidate Their Genetic Diversity and Vector Capacities.</title>
        <authorList>
            <consortium name="Tick Genome and Microbiome Consortium (TIGMIC)"/>
            <person name="Jia N."/>
            <person name="Wang J."/>
            <person name="Shi W."/>
            <person name="Du L."/>
            <person name="Sun Y."/>
            <person name="Zhan W."/>
            <person name="Jiang J.F."/>
            <person name="Wang Q."/>
            <person name="Zhang B."/>
            <person name="Ji P."/>
            <person name="Bell-Sakyi L."/>
            <person name="Cui X.M."/>
            <person name="Yuan T.T."/>
            <person name="Jiang B.G."/>
            <person name="Yang W.F."/>
            <person name="Lam T.T."/>
            <person name="Chang Q.C."/>
            <person name="Ding S.J."/>
            <person name="Wang X.J."/>
            <person name="Zhu J.G."/>
            <person name="Ruan X.D."/>
            <person name="Zhao L."/>
            <person name="Wei J.T."/>
            <person name="Ye R.Z."/>
            <person name="Que T.C."/>
            <person name="Du C.H."/>
            <person name="Zhou Y.H."/>
            <person name="Cheng J.X."/>
            <person name="Dai P.F."/>
            <person name="Guo W.B."/>
            <person name="Han X.H."/>
            <person name="Huang E.J."/>
            <person name="Li L.F."/>
            <person name="Wei W."/>
            <person name="Gao Y.C."/>
            <person name="Liu J.Z."/>
            <person name="Shao H.Z."/>
            <person name="Wang X."/>
            <person name="Wang C.C."/>
            <person name="Yang T.C."/>
            <person name="Huo Q.B."/>
            <person name="Li W."/>
            <person name="Chen H.Y."/>
            <person name="Chen S.E."/>
            <person name="Zhou L.G."/>
            <person name="Ni X.B."/>
            <person name="Tian J.H."/>
            <person name="Sheng Y."/>
            <person name="Liu T."/>
            <person name="Pan Y.S."/>
            <person name="Xia L.Y."/>
            <person name="Li J."/>
            <person name="Zhao F."/>
            <person name="Cao W.C."/>
        </authorList>
    </citation>
    <scope>NUCLEOTIDE SEQUENCE</scope>
    <source>
        <strain evidence="2">Rsan-2018</strain>
    </source>
</reference>
<feature type="region of interest" description="Disordered" evidence="1">
    <location>
        <begin position="73"/>
        <end position="96"/>
    </location>
</feature>
<organism evidence="2 3">
    <name type="scientific">Rhipicephalus sanguineus</name>
    <name type="common">Brown dog tick</name>
    <name type="synonym">Ixodes sanguineus</name>
    <dbReference type="NCBI Taxonomy" id="34632"/>
    <lineage>
        <taxon>Eukaryota</taxon>
        <taxon>Metazoa</taxon>
        <taxon>Ecdysozoa</taxon>
        <taxon>Arthropoda</taxon>
        <taxon>Chelicerata</taxon>
        <taxon>Arachnida</taxon>
        <taxon>Acari</taxon>
        <taxon>Parasitiformes</taxon>
        <taxon>Ixodida</taxon>
        <taxon>Ixodoidea</taxon>
        <taxon>Ixodidae</taxon>
        <taxon>Rhipicephalinae</taxon>
        <taxon>Rhipicephalus</taxon>
        <taxon>Rhipicephalus</taxon>
    </lineage>
</organism>
<protein>
    <submittedName>
        <fullName evidence="2">Uncharacterized protein</fullName>
    </submittedName>
</protein>
<evidence type="ECO:0000313" key="2">
    <source>
        <dbReference type="EMBL" id="KAH7947666.1"/>
    </source>
</evidence>
<evidence type="ECO:0000313" key="3">
    <source>
        <dbReference type="Proteomes" id="UP000821837"/>
    </source>
</evidence>
<gene>
    <name evidence="2" type="ORF">HPB52_015089</name>
</gene>
<comment type="caution">
    <text evidence="2">The sequence shown here is derived from an EMBL/GenBank/DDBJ whole genome shotgun (WGS) entry which is preliminary data.</text>
</comment>
<dbReference type="AlphaFoldDB" id="A0A9D4PPB0"/>
<reference evidence="2" key="2">
    <citation type="submission" date="2021-09" db="EMBL/GenBank/DDBJ databases">
        <authorList>
            <person name="Jia N."/>
            <person name="Wang J."/>
            <person name="Shi W."/>
            <person name="Du L."/>
            <person name="Sun Y."/>
            <person name="Zhan W."/>
            <person name="Jiang J."/>
            <person name="Wang Q."/>
            <person name="Zhang B."/>
            <person name="Ji P."/>
            <person name="Sakyi L.B."/>
            <person name="Cui X."/>
            <person name="Yuan T."/>
            <person name="Jiang B."/>
            <person name="Yang W."/>
            <person name="Lam T.T.-Y."/>
            <person name="Chang Q."/>
            <person name="Ding S."/>
            <person name="Wang X."/>
            <person name="Zhu J."/>
            <person name="Ruan X."/>
            <person name="Zhao L."/>
            <person name="Wei J."/>
            <person name="Que T."/>
            <person name="Du C."/>
            <person name="Cheng J."/>
            <person name="Dai P."/>
            <person name="Han X."/>
            <person name="Huang E."/>
            <person name="Gao Y."/>
            <person name="Liu J."/>
            <person name="Shao H."/>
            <person name="Ye R."/>
            <person name="Li L."/>
            <person name="Wei W."/>
            <person name="Wang X."/>
            <person name="Wang C."/>
            <person name="Huo Q."/>
            <person name="Li W."/>
            <person name="Guo W."/>
            <person name="Chen H."/>
            <person name="Chen S."/>
            <person name="Zhou L."/>
            <person name="Zhou L."/>
            <person name="Ni X."/>
            <person name="Tian J."/>
            <person name="Zhou Y."/>
            <person name="Sheng Y."/>
            <person name="Liu T."/>
            <person name="Pan Y."/>
            <person name="Xia L."/>
            <person name="Li J."/>
            <person name="Zhao F."/>
            <person name="Cao W."/>
        </authorList>
    </citation>
    <scope>NUCLEOTIDE SEQUENCE</scope>
    <source>
        <strain evidence="2">Rsan-2018</strain>
        <tissue evidence="2">Larvae</tissue>
    </source>
</reference>